<keyword evidence="2" id="KW-1185">Reference proteome</keyword>
<organism evidence="1 2">
    <name type="scientific">Plakobranchus ocellatus</name>
    <dbReference type="NCBI Taxonomy" id="259542"/>
    <lineage>
        <taxon>Eukaryota</taxon>
        <taxon>Metazoa</taxon>
        <taxon>Spiralia</taxon>
        <taxon>Lophotrochozoa</taxon>
        <taxon>Mollusca</taxon>
        <taxon>Gastropoda</taxon>
        <taxon>Heterobranchia</taxon>
        <taxon>Euthyneura</taxon>
        <taxon>Panpulmonata</taxon>
        <taxon>Sacoglossa</taxon>
        <taxon>Placobranchoidea</taxon>
        <taxon>Plakobranchidae</taxon>
        <taxon>Plakobranchus</taxon>
    </lineage>
</organism>
<protein>
    <submittedName>
        <fullName evidence="1">Uncharacterized protein</fullName>
    </submittedName>
</protein>
<dbReference type="AlphaFoldDB" id="A0AAV4BYT6"/>
<name>A0AAV4BYT6_9GAST</name>
<comment type="caution">
    <text evidence="1">The sequence shown here is derived from an EMBL/GenBank/DDBJ whole genome shotgun (WGS) entry which is preliminary data.</text>
</comment>
<sequence length="98" mass="10548">MSDINTLIQNDCTLSISAVWGVGGPEDSKPAVRSAGLTWIRSPTPTPWRDGGPESLRSPCCGLIIYKSQTKPICSLELEIRVAVLLSSQLRKDGASHL</sequence>
<gene>
    <name evidence="1" type="ORF">PoB_005082000</name>
</gene>
<evidence type="ECO:0000313" key="2">
    <source>
        <dbReference type="Proteomes" id="UP000735302"/>
    </source>
</evidence>
<accession>A0AAV4BYT6</accession>
<reference evidence="1 2" key="1">
    <citation type="journal article" date="2021" name="Elife">
        <title>Chloroplast acquisition without the gene transfer in kleptoplastic sea slugs, Plakobranchus ocellatus.</title>
        <authorList>
            <person name="Maeda T."/>
            <person name="Takahashi S."/>
            <person name="Yoshida T."/>
            <person name="Shimamura S."/>
            <person name="Takaki Y."/>
            <person name="Nagai Y."/>
            <person name="Toyoda A."/>
            <person name="Suzuki Y."/>
            <person name="Arimoto A."/>
            <person name="Ishii H."/>
            <person name="Satoh N."/>
            <person name="Nishiyama T."/>
            <person name="Hasebe M."/>
            <person name="Maruyama T."/>
            <person name="Minagawa J."/>
            <person name="Obokata J."/>
            <person name="Shigenobu S."/>
        </authorList>
    </citation>
    <scope>NUCLEOTIDE SEQUENCE [LARGE SCALE GENOMIC DNA]</scope>
</reference>
<proteinExistence type="predicted"/>
<evidence type="ECO:0000313" key="1">
    <source>
        <dbReference type="EMBL" id="GFO24315.1"/>
    </source>
</evidence>
<dbReference type="Proteomes" id="UP000735302">
    <property type="component" value="Unassembled WGS sequence"/>
</dbReference>
<dbReference type="EMBL" id="BLXT01005611">
    <property type="protein sequence ID" value="GFO24315.1"/>
    <property type="molecule type" value="Genomic_DNA"/>
</dbReference>